<dbReference type="Gene3D" id="3.30.70.920">
    <property type="match status" value="1"/>
</dbReference>
<dbReference type="InterPro" id="IPR019887">
    <property type="entry name" value="Tscrpt_reg_AsnC/Lrp_C"/>
</dbReference>
<proteinExistence type="predicted"/>
<organism evidence="2 3">
    <name type="scientific">Peribacillus simplex</name>
    <dbReference type="NCBI Taxonomy" id="1478"/>
    <lineage>
        <taxon>Bacteria</taxon>
        <taxon>Bacillati</taxon>
        <taxon>Bacillota</taxon>
        <taxon>Bacilli</taxon>
        <taxon>Bacillales</taxon>
        <taxon>Bacillaceae</taxon>
        <taxon>Peribacillus</taxon>
    </lineage>
</organism>
<name>A0A9X9ERP8_9BACI</name>
<dbReference type="Proteomes" id="UP000309170">
    <property type="component" value="Unassembled WGS sequence"/>
</dbReference>
<dbReference type="InterPro" id="IPR011008">
    <property type="entry name" value="Dimeric_a/b-barrel"/>
</dbReference>
<evidence type="ECO:0000313" key="2">
    <source>
        <dbReference type="EMBL" id="TKH09972.1"/>
    </source>
</evidence>
<evidence type="ECO:0000259" key="1">
    <source>
        <dbReference type="Pfam" id="PF01037"/>
    </source>
</evidence>
<protein>
    <submittedName>
        <fullName evidence="2">Lrp/AsnC family transcriptional regulator</fullName>
    </submittedName>
</protein>
<accession>A0A9X9ERP8</accession>
<sequence length="38" mass="4531">MEVLERAIASMSEVLELHCLTCEYDYLLKVDNKDWKEI</sequence>
<reference evidence="2 3" key="1">
    <citation type="journal article" date="2019" name="Environ. Microbiol.">
        <title>An active ?-lactamase is a part of an orchestrated cell wall stress resistance network of Bacillus subtilis and related rhizosphere species.</title>
        <authorList>
            <person name="Bucher T."/>
            <person name="Keren-Paz A."/>
            <person name="Hausser J."/>
            <person name="Olender T."/>
            <person name="Cytryn E."/>
            <person name="Kolodkin-Gal I."/>
        </authorList>
    </citation>
    <scope>NUCLEOTIDE SEQUENCE [LARGE SCALE GENOMIC DNA]</scope>
    <source>
        <strain evidence="2 3">I4</strain>
    </source>
</reference>
<comment type="caution">
    <text evidence="2">The sequence shown here is derived from an EMBL/GenBank/DDBJ whole genome shotgun (WGS) entry which is preliminary data.</text>
</comment>
<dbReference type="SUPFAM" id="SSF54909">
    <property type="entry name" value="Dimeric alpha+beta barrel"/>
    <property type="match status" value="1"/>
</dbReference>
<feature type="domain" description="Transcription regulator AsnC/Lrp ligand binding" evidence="1">
    <location>
        <begin position="2"/>
        <end position="36"/>
    </location>
</feature>
<dbReference type="EMBL" id="SZNT01000235">
    <property type="protein sequence ID" value="TKH09972.1"/>
    <property type="molecule type" value="Genomic_DNA"/>
</dbReference>
<gene>
    <name evidence="2" type="ORF">FC678_15605</name>
</gene>
<feature type="non-terminal residue" evidence="2">
    <location>
        <position position="38"/>
    </location>
</feature>
<dbReference type="Pfam" id="PF01037">
    <property type="entry name" value="AsnC_trans_reg"/>
    <property type="match status" value="1"/>
</dbReference>
<evidence type="ECO:0000313" key="3">
    <source>
        <dbReference type="Proteomes" id="UP000309170"/>
    </source>
</evidence>
<dbReference type="AlphaFoldDB" id="A0A9X9ERP8"/>